<evidence type="ECO:0000313" key="2">
    <source>
        <dbReference type="Proteomes" id="UP000784294"/>
    </source>
</evidence>
<gene>
    <name evidence="1" type="ORF">PXEA_LOCUS34079</name>
</gene>
<keyword evidence="2" id="KW-1185">Reference proteome</keyword>
<sequence length="131" mass="14443">MCSPPSPSPGNRKTWPFVGLTAIISLPSPPTHKSSFVPDLVRRWDDRTPGDVNLSVLFDLQELPNSSAYQHRQQRQTQPHTFHHLFVTSLILSKPNLANKRGILTSREDCSVSAGLLSGIFHIPSGINAHA</sequence>
<dbReference type="Proteomes" id="UP000784294">
    <property type="component" value="Unassembled WGS sequence"/>
</dbReference>
<protein>
    <submittedName>
        <fullName evidence="1">Uncharacterized protein</fullName>
    </submittedName>
</protein>
<dbReference type="AlphaFoldDB" id="A0A448XN28"/>
<name>A0A448XN28_9PLAT</name>
<evidence type="ECO:0000313" key="1">
    <source>
        <dbReference type="EMBL" id="VEL40639.1"/>
    </source>
</evidence>
<organism evidence="1 2">
    <name type="scientific">Protopolystoma xenopodis</name>
    <dbReference type="NCBI Taxonomy" id="117903"/>
    <lineage>
        <taxon>Eukaryota</taxon>
        <taxon>Metazoa</taxon>
        <taxon>Spiralia</taxon>
        <taxon>Lophotrochozoa</taxon>
        <taxon>Platyhelminthes</taxon>
        <taxon>Monogenea</taxon>
        <taxon>Polyopisthocotylea</taxon>
        <taxon>Polystomatidea</taxon>
        <taxon>Polystomatidae</taxon>
        <taxon>Protopolystoma</taxon>
    </lineage>
</organism>
<comment type="caution">
    <text evidence="1">The sequence shown here is derived from an EMBL/GenBank/DDBJ whole genome shotgun (WGS) entry which is preliminary data.</text>
</comment>
<proteinExistence type="predicted"/>
<accession>A0A448XN28</accession>
<reference evidence="1" key="1">
    <citation type="submission" date="2018-11" db="EMBL/GenBank/DDBJ databases">
        <authorList>
            <consortium name="Pathogen Informatics"/>
        </authorList>
    </citation>
    <scope>NUCLEOTIDE SEQUENCE</scope>
</reference>
<dbReference type="EMBL" id="CAAALY010265746">
    <property type="protein sequence ID" value="VEL40639.1"/>
    <property type="molecule type" value="Genomic_DNA"/>
</dbReference>